<dbReference type="PANTHER" id="PTHR43737">
    <property type="entry name" value="BLL7424 PROTEIN"/>
    <property type="match status" value="1"/>
</dbReference>
<dbReference type="InterPro" id="IPR006311">
    <property type="entry name" value="TAT_signal"/>
</dbReference>
<dbReference type="OrthoDB" id="127333at2"/>
<evidence type="ECO:0000313" key="1">
    <source>
        <dbReference type="EMBL" id="QDU25301.1"/>
    </source>
</evidence>
<dbReference type="AlphaFoldDB" id="A0A517Y4Y0"/>
<gene>
    <name evidence="1" type="ORF">ETAA8_03650</name>
</gene>
<evidence type="ECO:0000313" key="2">
    <source>
        <dbReference type="Proteomes" id="UP000315017"/>
    </source>
</evidence>
<dbReference type="KEGG" id="aagg:ETAA8_03650"/>
<protein>
    <recommendedName>
        <fullName evidence="3">DUF1501 domain-containing protein</fullName>
    </recommendedName>
</protein>
<dbReference type="InterPro" id="IPR010869">
    <property type="entry name" value="DUF1501"/>
</dbReference>
<dbReference type="Pfam" id="PF07394">
    <property type="entry name" value="DUF1501"/>
    <property type="match status" value="1"/>
</dbReference>
<dbReference type="EMBL" id="CP036274">
    <property type="protein sequence ID" value="QDU25301.1"/>
    <property type="molecule type" value="Genomic_DNA"/>
</dbReference>
<organism evidence="1 2">
    <name type="scientific">Anatilimnocola aggregata</name>
    <dbReference type="NCBI Taxonomy" id="2528021"/>
    <lineage>
        <taxon>Bacteria</taxon>
        <taxon>Pseudomonadati</taxon>
        <taxon>Planctomycetota</taxon>
        <taxon>Planctomycetia</taxon>
        <taxon>Pirellulales</taxon>
        <taxon>Pirellulaceae</taxon>
        <taxon>Anatilimnocola</taxon>
    </lineage>
</organism>
<sequence>MSYSVLSRRDMLRLTLGGFGYTALAGLTAQAAPRVPHFPAKAQRVILLYMQGGVSHVDTFDYKPQLQADHGKAMATGKAAKLLASPWKFKQHGESGQWISELFPRLARSADDLCVLTAMHTEAQAHETAVPMFHTGNALQARPSLGAWVLYGLGAETENLPGFIAMNSLNRFGGNNQGSAFLPASYQATFVRPGGKAGGEPVANLRPAHLNSEQQRLQLAYLQRLNERRLLKDETNHDLEAFIGSYEMGFKMQSAVPELMDLSRETADTLKSYGIGAGNTDSFGRQCLYARKFAEAGVRFIEIGTGGWDHHKDLKDEMEQSAAAVDGPIAALLADLKQRDMLKDTLIVFAGEFGRTPFAQFDNGRDHNNRAFTVWLAGGGTKPGHRHGVSDHYGGEGLEGRVHIHDLHATILHQLGLDHEKLTYRYSGRDFRLTDVHGNVVKDILI</sequence>
<proteinExistence type="predicted"/>
<dbReference type="RefSeq" id="WP_145084025.1">
    <property type="nucleotide sequence ID" value="NZ_CP036274.1"/>
</dbReference>
<accession>A0A517Y4Y0</accession>
<dbReference type="PANTHER" id="PTHR43737:SF1">
    <property type="entry name" value="DUF1501 DOMAIN-CONTAINING PROTEIN"/>
    <property type="match status" value="1"/>
</dbReference>
<evidence type="ECO:0008006" key="3">
    <source>
        <dbReference type="Google" id="ProtNLM"/>
    </source>
</evidence>
<keyword evidence="2" id="KW-1185">Reference proteome</keyword>
<dbReference type="Proteomes" id="UP000315017">
    <property type="component" value="Chromosome"/>
</dbReference>
<dbReference type="InterPro" id="IPR017850">
    <property type="entry name" value="Alkaline_phosphatase_core_sf"/>
</dbReference>
<name>A0A517Y4Y0_9BACT</name>
<dbReference type="PROSITE" id="PS51318">
    <property type="entry name" value="TAT"/>
    <property type="match status" value="1"/>
</dbReference>
<reference evidence="1 2" key="1">
    <citation type="submission" date="2019-02" db="EMBL/GenBank/DDBJ databases">
        <title>Deep-cultivation of Planctomycetes and their phenomic and genomic characterization uncovers novel biology.</title>
        <authorList>
            <person name="Wiegand S."/>
            <person name="Jogler M."/>
            <person name="Boedeker C."/>
            <person name="Pinto D."/>
            <person name="Vollmers J."/>
            <person name="Rivas-Marin E."/>
            <person name="Kohn T."/>
            <person name="Peeters S.H."/>
            <person name="Heuer A."/>
            <person name="Rast P."/>
            <person name="Oberbeckmann S."/>
            <person name="Bunk B."/>
            <person name="Jeske O."/>
            <person name="Meyerdierks A."/>
            <person name="Storesund J.E."/>
            <person name="Kallscheuer N."/>
            <person name="Luecker S."/>
            <person name="Lage O.M."/>
            <person name="Pohl T."/>
            <person name="Merkel B.J."/>
            <person name="Hornburger P."/>
            <person name="Mueller R.-W."/>
            <person name="Bruemmer F."/>
            <person name="Labrenz M."/>
            <person name="Spormann A.M."/>
            <person name="Op den Camp H."/>
            <person name="Overmann J."/>
            <person name="Amann R."/>
            <person name="Jetten M.S.M."/>
            <person name="Mascher T."/>
            <person name="Medema M.H."/>
            <person name="Devos D.P."/>
            <person name="Kaster A.-K."/>
            <person name="Ovreas L."/>
            <person name="Rohde M."/>
            <person name="Galperin M.Y."/>
            <person name="Jogler C."/>
        </authorList>
    </citation>
    <scope>NUCLEOTIDE SEQUENCE [LARGE SCALE GENOMIC DNA]</scope>
    <source>
        <strain evidence="1 2">ETA_A8</strain>
    </source>
</reference>
<dbReference type="Gene3D" id="3.40.720.10">
    <property type="entry name" value="Alkaline Phosphatase, subunit A"/>
    <property type="match status" value="1"/>
</dbReference>
<dbReference type="SUPFAM" id="SSF53649">
    <property type="entry name" value="Alkaline phosphatase-like"/>
    <property type="match status" value="1"/>
</dbReference>